<evidence type="ECO:0000256" key="1">
    <source>
        <dbReference type="SAM" id="SignalP"/>
    </source>
</evidence>
<dbReference type="AlphaFoldDB" id="A0A0P0RRS7"/>
<protein>
    <recommendedName>
        <fullName evidence="4">Lipoprotein</fullName>
    </recommendedName>
</protein>
<evidence type="ECO:0000313" key="3">
    <source>
        <dbReference type="Proteomes" id="UP000019146"/>
    </source>
</evidence>
<proteinExistence type="predicted"/>
<evidence type="ECO:0008006" key="4">
    <source>
        <dbReference type="Google" id="ProtNLM"/>
    </source>
</evidence>
<dbReference type="EMBL" id="CP012748">
    <property type="protein sequence ID" value="ALL71682.1"/>
    <property type="molecule type" value="Genomic_DNA"/>
</dbReference>
<reference evidence="2 3" key="1">
    <citation type="journal article" date="2014" name="Genome Announc.">
        <title>Draft Genome Sequence of the Haloacid-Degrading Burkholderia caribensis Strain MBA4.</title>
        <authorList>
            <person name="Pan Y."/>
            <person name="Kong K.F."/>
            <person name="Tsang J.S."/>
        </authorList>
    </citation>
    <scope>NUCLEOTIDE SEQUENCE [LARGE SCALE GENOMIC DNA]</scope>
    <source>
        <strain evidence="2 3">MBA4</strain>
        <plasmid evidence="3">Plasmid</plasmid>
    </source>
</reference>
<dbReference type="Proteomes" id="UP000019146">
    <property type="component" value="Plasmid unnamed"/>
</dbReference>
<evidence type="ECO:0000313" key="2">
    <source>
        <dbReference type="EMBL" id="ALL71682.1"/>
    </source>
</evidence>
<feature type="signal peptide" evidence="1">
    <location>
        <begin position="1"/>
        <end position="25"/>
    </location>
</feature>
<feature type="chain" id="PRO_5006054605" description="Lipoprotein" evidence="1">
    <location>
        <begin position="26"/>
        <end position="139"/>
    </location>
</feature>
<organism evidence="2 3">
    <name type="scientific">Paraburkholderia caribensis MBA4</name>
    <dbReference type="NCBI Taxonomy" id="1323664"/>
    <lineage>
        <taxon>Bacteria</taxon>
        <taxon>Pseudomonadati</taxon>
        <taxon>Pseudomonadota</taxon>
        <taxon>Betaproteobacteria</taxon>
        <taxon>Burkholderiales</taxon>
        <taxon>Burkholderiaceae</taxon>
        <taxon>Paraburkholderia</taxon>
    </lineage>
</organism>
<sequence length="139" mass="15854">MRRMIAGLAFALAACAQQLPYVAHAPVNDPNSVIQQVLMEQEQDRRPEFVDTQPEYVEYGKGTTGRYNGFGTTRSKHEVTRLYYRSIKESNLYQKRKHFIVQFRNAQDNLLATVVTDDGDAARRLIDAVATMQSRQATQ</sequence>
<dbReference type="KEGG" id="bcai:K788_0007329"/>
<dbReference type="PROSITE" id="PS51257">
    <property type="entry name" value="PROKAR_LIPOPROTEIN"/>
    <property type="match status" value="1"/>
</dbReference>
<gene>
    <name evidence="2" type="ORF">K788_0007329</name>
</gene>
<keyword evidence="1" id="KW-0732">Signal</keyword>
<keyword evidence="2" id="KW-0614">Plasmid</keyword>
<name>A0A0P0RRS7_9BURK</name>
<geneLocation type="plasmid" evidence="3"/>
<accession>A0A0P0RRS7</accession>